<feature type="compositionally biased region" description="Basic and acidic residues" evidence="5">
    <location>
        <begin position="1183"/>
        <end position="1192"/>
    </location>
</feature>
<evidence type="ECO:0000313" key="8">
    <source>
        <dbReference type="EMBL" id="OCB89598.1"/>
    </source>
</evidence>
<feature type="chain" id="PRO_5040244906" description="Zinc-finger domain-containing protein" evidence="6">
    <location>
        <begin position="23"/>
        <end position="1288"/>
    </location>
</feature>
<evidence type="ECO:0000313" key="9">
    <source>
        <dbReference type="Proteomes" id="UP000757232"/>
    </source>
</evidence>
<keyword evidence="3" id="KW-0804">Transcription</keyword>
<feature type="compositionally biased region" description="Basic and acidic residues" evidence="5">
    <location>
        <begin position="243"/>
        <end position="258"/>
    </location>
</feature>
<feature type="region of interest" description="Disordered" evidence="5">
    <location>
        <begin position="325"/>
        <end position="359"/>
    </location>
</feature>
<keyword evidence="9" id="KW-1185">Reference proteome</keyword>
<feature type="region of interest" description="Disordered" evidence="5">
    <location>
        <begin position="62"/>
        <end position="295"/>
    </location>
</feature>
<feature type="compositionally biased region" description="Polar residues" evidence="5">
    <location>
        <begin position="165"/>
        <end position="188"/>
    </location>
</feature>
<dbReference type="InterPro" id="IPR018866">
    <property type="entry name" value="Znf-4CXXC_R1"/>
</dbReference>
<sequence length="1288" mass="141800">MCRLHFHFTVLISWCDVRITMPYSELTNWDGSLDRLTAAQTTEINAYIIPQQEIDEFVTADDCAPGERDDPGMGGNGNENGHATAETSESERESDSEGESGAHGWDTLDRHARGLGGVGMDASTPIRVHKKKRRRSGDRNAKKTQEEVAPRPLSPRSKSPAVERNATSSSHGQTGPSNETTQKNTRLKSGSVKRTYAGPRKIKDAPESSGLTISASGIAGPSTDLHRFSGLTRYLEDDEDAASEGRDAIDLLRTERSPRMPSRKVTTTHGSSSSRSADEPSRISNATSQQRKHEEYAKNTFYASLSKAINGQRRQALNHATLLGKSRPQLPSSSSPHTHRPEPTDQRRRPRERARRSSSFCVLIPPCTLPVPRGMFKSIDEHIAKEEKEERKKREKREHVEREHEGERDVVVRPKYGPAVVRTYGKQDKSRGPPKQKQSLRDAIYVSSGSEAPIAGPSRQVVKSKRHTSSSTGELAKQVEAEHAVPIPVDTSSENEYLPPNHISPRKVSPRSTTYAQTNILVKRLKKKIEEIVVSSDSESDVILIENTLDPSLSPRRRASSSVSLQAPPSSPPAQNRSIGRCRREADARHAIEQDPEELGEPVPLVEGEVTRTDEDRASNVSRKDSSTSSSITRKKDSRMAAKATASRKPELPEIVVRPKTATLPVHDRSTQPMSPTVCLSRSPSHVTSRFPSSRSTTLAVAEEAPLSQAVDSSDEKSKARAIPKRKREVIQKDATQEGGHSEDPDEGGFLSTSAEESEHGSEIGSESSSSAEELDDVCHRCRNRNVYAKMKCRKVKKNGVVCPLHYCHRCIIVFFPKIEFDPFSVAFVCPSCSGTCDCISCCKKRGDLEQHQLCRKRWDELGVTLLLSQQETRRRERQAKKRAAGSNKDKSTSSKMINRTYAAKAKEKSGVDIGEEAEAWIRRQSVGKRKVRAFIGAWQDAWGSTPFCVHEMGGVDFDAHAVNGVGKGKGKAVDPDARMYVGDRNALNRPFVCANDVIVSAPDYESVFARSPSPPPKKRPGRPKKRKQDTSDVIYVAPAEIPDRKKRRTTDPITIPEFTMNHYQDAASSNATSPFYHPTPDDLTPFHSLEVNSHMKYPGIVNDPMLGAVNGPYSSDALGVDMYAPDWDSVATAKPLATETFSGTDFSYQGMYKSYAAALGGVEGVGVEQYDYADALRFSPPKTDKSDEREGVAGSEQPALLQSQEAEKVLAQPIDPALIESEHDPKAPNEIPDLDSDPTRFLTPHARASSTLLSAPMIYGVPSSTGLSLHDLQRTMRESLSALRLLA</sequence>
<feature type="region of interest" description="Disordered" evidence="5">
    <location>
        <begin position="384"/>
        <end position="414"/>
    </location>
</feature>
<comment type="subcellular location">
    <subcellularLocation>
        <location evidence="1">Nucleus</location>
    </subcellularLocation>
</comment>
<feature type="compositionally biased region" description="Basic and acidic residues" evidence="5">
    <location>
        <begin position="384"/>
        <end position="412"/>
    </location>
</feature>
<accession>A0A9Q5NA27</accession>
<feature type="compositionally biased region" description="Polar residues" evidence="5">
    <location>
        <begin position="671"/>
        <end position="699"/>
    </location>
</feature>
<dbReference type="EMBL" id="LNZH02000152">
    <property type="protein sequence ID" value="OCB89598.1"/>
    <property type="molecule type" value="Genomic_DNA"/>
</dbReference>
<feature type="region of interest" description="Disordered" evidence="5">
    <location>
        <begin position="552"/>
        <end position="771"/>
    </location>
</feature>
<feature type="compositionally biased region" description="Basic and acidic residues" evidence="5">
    <location>
        <begin position="582"/>
        <end position="593"/>
    </location>
</feature>
<feature type="domain" description="Zinc-finger" evidence="7">
    <location>
        <begin position="777"/>
        <end position="857"/>
    </location>
</feature>
<proteinExistence type="predicted"/>
<dbReference type="Pfam" id="PF10497">
    <property type="entry name" value="zf-4CXXC_R1"/>
    <property type="match status" value="1"/>
</dbReference>
<feature type="region of interest" description="Disordered" evidence="5">
    <location>
        <begin position="449"/>
        <end position="477"/>
    </location>
</feature>
<feature type="region of interest" description="Disordered" evidence="5">
    <location>
        <begin position="490"/>
        <end position="512"/>
    </location>
</feature>
<keyword evidence="4" id="KW-0539">Nucleus</keyword>
<keyword evidence="6" id="KW-0732">Signal</keyword>
<protein>
    <recommendedName>
        <fullName evidence="7">Zinc-finger domain-containing protein</fullName>
    </recommendedName>
</protein>
<feature type="region of interest" description="Disordered" evidence="5">
    <location>
        <begin position="873"/>
        <end position="894"/>
    </location>
</feature>
<evidence type="ECO:0000256" key="3">
    <source>
        <dbReference type="ARBA" id="ARBA00023163"/>
    </source>
</evidence>
<organism evidence="8 9">
    <name type="scientific">Sanghuangporus baumii</name>
    <name type="common">Phellinus baumii</name>
    <dbReference type="NCBI Taxonomy" id="108892"/>
    <lineage>
        <taxon>Eukaryota</taxon>
        <taxon>Fungi</taxon>
        <taxon>Dikarya</taxon>
        <taxon>Basidiomycota</taxon>
        <taxon>Agaricomycotina</taxon>
        <taxon>Agaricomycetes</taxon>
        <taxon>Hymenochaetales</taxon>
        <taxon>Hymenochaetaceae</taxon>
        <taxon>Sanghuangporus</taxon>
    </lineage>
</organism>
<comment type="caution">
    <text evidence="8">The sequence shown here is derived from an EMBL/GenBank/DDBJ whole genome shotgun (WGS) entry which is preliminary data.</text>
</comment>
<feature type="region of interest" description="Disordered" evidence="5">
    <location>
        <begin position="1007"/>
        <end position="1034"/>
    </location>
</feature>
<dbReference type="GO" id="GO:0005634">
    <property type="term" value="C:nucleus"/>
    <property type="evidence" value="ECO:0007669"/>
    <property type="project" value="UniProtKB-SubCell"/>
</dbReference>
<feature type="compositionally biased region" description="Basic and acidic residues" evidence="5">
    <location>
        <begin position="137"/>
        <end position="149"/>
    </location>
</feature>
<name>A0A9Q5NA27_SANBA</name>
<evidence type="ECO:0000259" key="7">
    <source>
        <dbReference type="Pfam" id="PF10497"/>
    </source>
</evidence>
<reference evidence="8" key="1">
    <citation type="submission" date="2016-06" db="EMBL/GenBank/DDBJ databases">
        <title>Draft Genome sequence of the fungus Inonotus baumii.</title>
        <authorList>
            <person name="Zhu H."/>
            <person name="Lin W."/>
        </authorList>
    </citation>
    <scope>NUCLEOTIDE SEQUENCE</scope>
    <source>
        <strain evidence="8">821</strain>
    </source>
</reference>
<feature type="compositionally biased region" description="Basic and acidic residues" evidence="5">
    <location>
        <begin position="729"/>
        <end position="743"/>
    </location>
</feature>
<keyword evidence="2" id="KW-0805">Transcription regulation</keyword>
<gene>
    <name evidence="8" type="ORF">A7U60_g3196</name>
</gene>
<evidence type="ECO:0000256" key="6">
    <source>
        <dbReference type="SAM" id="SignalP"/>
    </source>
</evidence>
<feature type="region of interest" description="Disordered" evidence="5">
    <location>
        <begin position="422"/>
        <end position="441"/>
    </location>
</feature>
<dbReference type="OrthoDB" id="298344at2759"/>
<dbReference type="Proteomes" id="UP000757232">
    <property type="component" value="Unassembled WGS sequence"/>
</dbReference>
<feature type="signal peptide" evidence="6">
    <location>
        <begin position="1"/>
        <end position="22"/>
    </location>
</feature>
<evidence type="ECO:0000256" key="2">
    <source>
        <dbReference type="ARBA" id="ARBA00023015"/>
    </source>
</evidence>
<feature type="region of interest" description="Disordered" evidence="5">
    <location>
        <begin position="1179"/>
        <end position="1199"/>
    </location>
</feature>
<evidence type="ECO:0000256" key="1">
    <source>
        <dbReference type="ARBA" id="ARBA00004123"/>
    </source>
</evidence>
<evidence type="ECO:0000256" key="4">
    <source>
        <dbReference type="ARBA" id="ARBA00023242"/>
    </source>
</evidence>
<feature type="compositionally biased region" description="Basic residues" evidence="5">
    <location>
        <begin position="127"/>
        <end position="136"/>
    </location>
</feature>
<feature type="compositionally biased region" description="Basic residues" evidence="5">
    <location>
        <begin position="1017"/>
        <end position="1028"/>
    </location>
</feature>
<feature type="compositionally biased region" description="Basic and acidic residues" evidence="5">
    <location>
        <begin position="609"/>
        <end position="626"/>
    </location>
</feature>
<evidence type="ECO:0000256" key="5">
    <source>
        <dbReference type="SAM" id="MobiDB-lite"/>
    </source>
</evidence>
<feature type="compositionally biased region" description="Low complexity" evidence="5">
    <location>
        <begin position="552"/>
        <end position="568"/>
    </location>
</feature>